<dbReference type="Proteomes" id="UP001459277">
    <property type="component" value="Unassembled WGS sequence"/>
</dbReference>
<reference evidence="1 2" key="1">
    <citation type="submission" date="2024-01" db="EMBL/GenBank/DDBJ databases">
        <title>A telomere-to-telomere, gap-free genome of sweet tea (Lithocarpus litseifolius).</title>
        <authorList>
            <person name="Zhou J."/>
        </authorList>
    </citation>
    <scope>NUCLEOTIDE SEQUENCE [LARGE SCALE GENOMIC DNA]</scope>
    <source>
        <strain evidence="1">Zhou-2022a</strain>
        <tissue evidence="1">Leaf</tissue>
    </source>
</reference>
<sequence length="349" mass="39436">MFTSTNPTSFNSILDGINTKVTMDMNAKLTKCFAIEEVEQALKKMKPMTAPGPNGMPPLFYKAYWCTVGPDVIDATPSVLNSEGLHSLTKQAENNGSIRVVSLCKDGPEVWRLIQNTDSLFYKVFKAKYFPHCTILDDEVKMKGSYAWQSILKARSLVCTGSTWRIGNGEKVLIRGENWLPNQSSRQVISPQKIFPNNTNVCALIDDETPCWLEERVCEELMPREANVILSIPISSRQPEDTLIWQKSKNGVYTTKSAYRLLADSKALKQPGQSNPTANNGLWKKLWSPDILNKDTYRARIGVVIRDSEGKVLSALSNYPQRWMMLKQWHAGEQLNLQMRMDYNSTSTV</sequence>
<dbReference type="EMBL" id="JAZDWU010000001">
    <property type="protein sequence ID" value="KAL0014687.1"/>
    <property type="molecule type" value="Genomic_DNA"/>
</dbReference>
<proteinExistence type="predicted"/>
<gene>
    <name evidence="1" type="ORF">SO802_001756</name>
</gene>
<keyword evidence="2" id="KW-1185">Reference proteome</keyword>
<accession>A0AAW2DY11</accession>
<comment type="caution">
    <text evidence="1">The sequence shown here is derived from an EMBL/GenBank/DDBJ whole genome shotgun (WGS) entry which is preliminary data.</text>
</comment>
<dbReference type="AlphaFoldDB" id="A0AAW2DY11"/>
<evidence type="ECO:0000313" key="2">
    <source>
        <dbReference type="Proteomes" id="UP001459277"/>
    </source>
</evidence>
<organism evidence="1 2">
    <name type="scientific">Lithocarpus litseifolius</name>
    <dbReference type="NCBI Taxonomy" id="425828"/>
    <lineage>
        <taxon>Eukaryota</taxon>
        <taxon>Viridiplantae</taxon>
        <taxon>Streptophyta</taxon>
        <taxon>Embryophyta</taxon>
        <taxon>Tracheophyta</taxon>
        <taxon>Spermatophyta</taxon>
        <taxon>Magnoliopsida</taxon>
        <taxon>eudicotyledons</taxon>
        <taxon>Gunneridae</taxon>
        <taxon>Pentapetalae</taxon>
        <taxon>rosids</taxon>
        <taxon>fabids</taxon>
        <taxon>Fagales</taxon>
        <taxon>Fagaceae</taxon>
        <taxon>Lithocarpus</taxon>
    </lineage>
</organism>
<name>A0AAW2DY11_9ROSI</name>
<protein>
    <submittedName>
        <fullName evidence="1">Uncharacterized protein</fullName>
    </submittedName>
</protein>
<evidence type="ECO:0000313" key="1">
    <source>
        <dbReference type="EMBL" id="KAL0014687.1"/>
    </source>
</evidence>